<keyword evidence="6" id="KW-0995">Kinetochore</keyword>
<dbReference type="PANTHER" id="PTHR14527">
    <property type="entry name" value="PROTEIN MIS12 HOMOLOG"/>
    <property type="match status" value="1"/>
</dbReference>
<evidence type="ECO:0000256" key="1">
    <source>
        <dbReference type="ARBA" id="ARBA00004629"/>
    </source>
</evidence>
<evidence type="ECO:0000256" key="5">
    <source>
        <dbReference type="ARBA" id="ARBA00022776"/>
    </source>
</evidence>
<keyword evidence="12" id="KW-1185">Reference proteome</keyword>
<keyword evidence="7" id="KW-0175">Coiled coil</keyword>
<dbReference type="EMBL" id="JAGTJR010000020">
    <property type="protein sequence ID" value="KAH7044478.1"/>
    <property type="molecule type" value="Genomic_DNA"/>
</dbReference>
<name>A0ABQ8G4A9_9PEZI</name>
<proteinExistence type="inferred from homology"/>
<evidence type="ECO:0000313" key="11">
    <source>
        <dbReference type="EMBL" id="KAH7044478.1"/>
    </source>
</evidence>
<organism evidence="11 12">
    <name type="scientific">Macrophomina phaseolina</name>
    <dbReference type="NCBI Taxonomy" id="35725"/>
    <lineage>
        <taxon>Eukaryota</taxon>
        <taxon>Fungi</taxon>
        <taxon>Dikarya</taxon>
        <taxon>Ascomycota</taxon>
        <taxon>Pezizomycotina</taxon>
        <taxon>Dothideomycetes</taxon>
        <taxon>Dothideomycetes incertae sedis</taxon>
        <taxon>Botryosphaeriales</taxon>
        <taxon>Botryosphaeriaceae</taxon>
        <taxon>Macrophomina</taxon>
    </lineage>
</organism>
<feature type="compositionally biased region" description="Polar residues" evidence="10">
    <location>
        <begin position="184"/>
        <end position="198"/>
    </location>
</feature>
<evidence type="ECO:0000256" key="3">
    <source>
        <dbReference type="ARBA" id="ARBA00022454"/>
    </source>
</evidence>
<sequence>MAQARQIETSLLTEHFRYTPLTLIDQIINMINELINRAVDAVEAGLLETPPSRLGFAAKAAAEGTIPDTDGEGNALFPDARREIEEGVHQLETLLEATVDKNFDKLEIYLLRNVLTVPEELVPWVRLPHYHVPPYQPTPESVQALRRKVHETNKLHTALRAEKARNDALLAQLRGLLAGGAASTTKAEPASSSPQATRHSAGLADGAAAAAASSSSAAAAPAAQPPPTLAFLESAPAARKLGIALPSDGAGVNKNGGKQPLKENTAFALQQLKALKEALETLRPKIEGLAQPGGAAPESEFAQKRREYVETQTRALLERRGVDVRGGEGGIEGLGRRILPEEVRGMEAVAGMVGGKGGGEEGERMEE</sequence>
<keyword evidence="4" id="KW-0132">Cell division</keyword>
<keyword evidence="8" id="KW-0131">Cell cycle</keyword>
<accession>A0ABQ8G4A9</accession>
<keyword evidence="9" id="KW-0137">Centromere</keyword>
<dbReference type="Pfam" id="PF05859">
    <property type="entry name" value="Mis12"/>
    <property type="match status" value="1"/>
</dbReference>
<protein>
    <submittedName>
        <fullName evidence="11">MIND kinetochore complex component Mtw1</fullName>
    </submittedName>
</protein>
<comment type="subcellular location">
    <subcellularLocation>
        <location evidence="1">Chromosome</location>
        <location evidence="1">Centromere</location>
        <location evidence="1">Kinetochore</location>
    </subcellularLocation>
</comment>
<dbReference type="InterPro" id="IPR008685">
    <property type="entry name" value="Centromere_Mis12"/>
</dbReference>
<dbReference type="Proteomes" id="UP000774617">
    <property type="component" value="Unassembled WGS sequence"/>
</dbReference>
<keyword evidence="3" id="KW-0158">Chromosome</keyword>
<feature type="region of interest" description="Disordered" evidence="10">
    <location>
        <begin position="184"/>
        <end position="207"/>
    </location>
</feature>
<dbReference type="PANTHER" id="PTHR14527:SF2">
    <property type="entry name" value="PROTEIN MIS12 HOMOLOG"/>
    <property type="match status" value="1"/>
</dbReference>
<keyword evidence="5" id="KW-0498">Mitosis</keyword>
<evidence type="ECO:0000313" key="12">
    <source>
        <dbReference type="Proteomes" id="UP000774617"/>
    </source>
</evidence>
<evidence type="ECO:0000256" key="8">
    <source>
        <dbReference type="ARBA" id="ARBA00023306"/>
    </source>
</evidence>
<reference evidence="11 12" key="1">
    <citation type="journal article" date="2021" name="Nat. Commun.">
        <title>Genetic determinants of endophytism in the Arabidopsis root mycobiome.</title>
        <authorList>
            <person name="Mesny F."/>
            <person name="Miyauchi S."/>
            <person name="Thiergart T."/>
            <person name="Pickel B."/>
            <person name="Atanasova L."/>
            <person name="Karlsson M."/>
            <person name="Huettel B."/>
            <person name="Barry K.W."/>
            <person name="Haridas S."/>
            <person name="Chen C."/>
            <person name="Bauer D."/>
            <person name="Andreopoulos W."/>
            <person name="Pangilinan J."/>
            <person name="LaButti K."/>
            <person name="Riley R."/>
            <person name="Lipzen A."/>
            <person name="Clum A."/>
            <person name="Drula E."/>
            <person name="Henrissat B."/>
            <person name="Kohler A."/>
            <person name="Grigoriev I.V."/>
            <person name="Martin F.M."/>
            <person name="Hacquard S."/>
        </authorList>
    </citation>
    <scope>NUCLEOTIDE SEQUENCE [LARGE SCALE GENOMIC DNA]</scope>
    <source>
        <strain evidence="11 12">MPI-SDFR-AT-0080</strain>
    </source>
</reference>
<evidence type="ECO:0000256" key="4">
    <source>
        <dbReference type="ARBA" id="ARBA00022618"/>
    </source>
</evidence>
<comment type="caution">
    <text evidence="11">The sequence shown here is derived from an EMBL/GenBank/DDBJ whole genome shotgun (WGS) entry which is preliminary data.</text>
</comment>
<evidence type="ECO:0000256" key="7">
    <source>
        <dbReference type="ARBA" id="ARBA00023054"/>
    </source>
</evidence>
<comment type="similarity">
    <text evidence="2">Belongs to the mis12 family.</text>
</comment>
<evidence type="ECO:0000256" key="6">
    <source>
        <dbReference type="ARBA" id="ARBA00022838"/>
    </source>
</evidence>
<evidence type="ECO:0000256" key="10">
    <source>
        <dbReference type="SAM" id="MobiDB-lite"/>
    </source>
</evidence>
<evidence type="ECO:0000256" key="2">
    <source>
        <dbReference type="ARBA" id="ARBA00008643"/>
    </source>
</evidence>
<evidence type="ECO:0000256" key="9">
    <source>
        <dbReference type="ARBA" id="ARBA00023328"/>
    </source>
</evidence>
<gene>
    <name evidence="11" type="ORF">B0J12DRAFT_712100</name>
</gene>